<name>A0A9Q4PW86_9EURY</name>
<proteinExistence type="inferred from homology"/>
<dbReference type="HAMAP" id="MF_01151">
    <property type="entry name" value="GrpE"/>
    <property type="match status" value="1"/>
</dbReference>
<dbReference type="CDD" id="cd00446">
    <property type="entry name" value="GrpE"/>
    <property type="match status" value="1"/>
</dbReference>
<dbReference type="EMBL" id="JAKELO010000002">
    <property type="protein sequence ID" value="MDE4908815.1"/>
    <property type="molecule type" value="Genomic_DNA"/>
</dbReference>
<evidence type="ECO:0000313" key="7">
    <source>
        <dbReference type="Proteomes" id="UP001143747"/>
    </source>
</evidence>
<evidence type="ECO:0000313" key="6">
    <source>
        <dbReference type="EMBL" id="MDE4908815.1"/>
    </source>
</evidence>
<dbReference type="InterPro" id="IPR009012">
    <property type="entry name" value="GrpE_head"/>
</dbReference>
<keyword evidence="3 4" id="KW-0346">Stress response</keyword>
<dbReference type="GO" id="GO:0000774">
    <property type="term" value="F:adenyl-nucleotide exchange factor activity"/>
    <property type="evidence" value="ECO:0007669"/>
    <property type="project" value="InterPro"/>
</dbReference>
<gene>
    <name evidence="3" type="primary">grpE</name>
    <name evidence="6" type="ORF">L0665_09370</name>
</gene>
<dbReference type="SUPFAM" id="SSF58014">
    <property type="entry name" value="Coiled-coil domain of nucleotide exchange factor GrpE"/>
    <property type="match status" value="1"/>
</dbReference>
<dbReference type="GO" id="GO:0005737">
    <property type="term" value="C:cytoplasm"/>
    <property type="evidence" value="ECO:0007669"/>
    <property type="project" value="UniProtKB-SubCell"/>
</dbReference>
<dbReference type="Gene3D" id="3.90.20.20">
    <property type="match status" value="1"/>
</dbReference>
<dbReference type="GO" id="GO:0042803">
    <property type="term" value="F:protein homodimerization activity"/>
    <property type="evidence" value="ECO:0007669"/>
    <property type="project" value="InterPro"/>
</dbReference>
<keyword evidence="3" id="KW-0963">Cytoplasm</keyword>
<dbReference type="GO" id="GO:0051082">
    <property type="term" value="F:unfolded protein binding"/>
    <property type="evidence" value="ECO:0007669"/>
    <property type="project" value="TreeGrafter"/>
</dbReference>
<protein>
    <recommendedName>
        <fullName evidence="3 4">Protein GrpE</fullName>
    </recommendedName>
    <alternativeName>
        <fullName evidence="3">HSP-70 cofactor</fullName>
    </alternativeName>
</protein>
<comment type="subunit">
    <text evidence="3">Homodimer.</text>
</comment>
<dbReference type="Proteomes" id="UP001143747">
    <property type="component" value="Unassembled WGS sequence"/>
</dbReference>
<comment type="similarity">
    <text evidence="1 3 5">Belongs to the GrpE family.</text>
</comment>
<accession>A0A9Q4PW86</accession>
<evidence type="ECO:0000256" key="3">
    <source>
        <dbReference type="HAMAP-Rule" id="MF_01151"/>
    </source>
</evidence>
<comment type="caution">
    <text evidence="6">The sequence shown here is derived from an EMBL/GenBank/DDBJ whole genome shotgun (WGS) entry which is preliminary data.</text>
</comment>
<dbReference type="InterPro" id="IPR000740">
    <property type="entry name" value="GrpE"/>
</dbReference>
<dbReference type="PROSITE" id="PS01071">
    <property type="entry name" value="GRPE"/>
    <property type="match status" value="1"/>
</dbReference>
<dbReference type="RefSeq" id="WP_274925426.1">
    <property type="nucleotide sequence ID" value="NZ_JAKELO010000002.1"/>
</dbReference>
<reference evidence="6" key="1">
    <citation type="submission" date="2022-01" db="EMBL/GenBank/DDBJ databases">
        <title>Draft genome of Methanogenium marinum DSM 15558.</title>
        <authorList>
            <person name="Chen S.-C."/>
            <person name="You Y.-T."/>
        </authorList>
    </citation>
    <scope>NUCLEOTIDE SEQUENCE</scope>
    <source>
        <strain evidence="6">DSM 15558</strain>
    </source>
</reference>
<dbReference type="SUPFAM" id="SSF51064">
    <property type="entry name" value="Head domain of nucleotide exchange factor GrpE"/>
    <property type="match status" value="1"/>
</dbReference>
<dbReference type="PANTHER" id="PTHR21237:SF23">
    <property type="entry name" value="GRPE PROTEIN HOMOLOG, MITOCHONDRIAL"/>
    <property type="match status" value="1"/>
</dbReference>
<dbReference type="Gene3D" id="2.30.22.10">
    <property type="entry name" value="Head domain of nucleotide exchange factor GrpE"/>
    <property type="match status" value="1"/>
</dbReference>
<evidence type="ECO:0000256" key="4">
    <source>
        <dbReference type="RuleBase" id="RU000639"/>
    </source>
</evidence>
<dbReference type="GO" id="GO:0006457">
    <property type="term" value="P:protein folding"/>
    <property type="evidence" value="ECO:0007669"/>
    <property type="project" value="InterPro"/>
</dbReference>
<dbReference type="GO" id="GO:0051087">
    <property type="term" value="F:protein-folding chaperone binding"/>
    <property type="evidence" value="ECO:0007669"/>
    <property type="project" value="InterPro"/>
</dbReference>
<keyword evidence="7" id="KW-1185">Reference proteome</keyword>
<organism evidence="6 7">
    <name type="scientific">Methanogenium marinum</name>
    <dbReference type="NCBI Taxonomy" id="348610"/>
    <lineage>
        <taxon>Archaea</taxon>
        <taxon>Methanobacteriati</taxon>
        <taxon>Methanobacteriota</taxon>
        <taxon>Stenosarchaea group</taxon>
        <taxon>Methanomicrobia</taxon>
        <taxon>Methanomicrobiales</taxon>
        <taxon>Methanomicrobiaceae</taxon>
        <taxon>Methanogenium</taxon>
    </lineage>
</organism>
<evidence type="ECO:0000256" key="2">
    <source>
        <dbReference type="ARBA" id="ARBA00023186"/>
    </source>
</evidence>
<sequence length="175" mass="20008">MTADHGKPEKTQLAEETLQLEKELAEMTTLAEERLNQLKYLQAEFDNFRKWSEKEKGSVITLANENLIKDLLVILDDFEQALPSLEDEKDREGVGMVYQKMVKILARYGLEPITCMGGKFDPQFHEVLCRKQCSEESDTIVEEIGKGYRLKSKVIRPSKVMIAEHASKKEGEENG</sequence>
<dbReference type="PRINTS" id="PR00773">
    <property type="entry name" value="GRPEPROTEIN"/>
</dbReference>
<dbReference type="InterPro" id="IPR013805">
    <property type="entry name" value="GrpE_CC"/>
</dbReference>
<keyword evidence="2 3" id="KW-0143">Chaperone</keyword>
<evidence type="ECO:0000256" key="1">
    <source>
        <dbReference type="ARBA" id="ARBA00009054"/>
    </source>
</evidence>
<dbReference type="PANTHER" id="PTHR21237">
    <property type="entry name" value="GRPE PROTEIN"/>
    <property type="match status" value="1"/>
</dbReference>
<dbReference type="AlphaFoldDB" id="A0A9Q4PW86"/>
<comment type="subcellular location">
    <subcellularLocation>
        <location evidence="3">Cytoplasm</location>
    </subcellularLocation>
</comment>
<evidence type="ECO:0000256" key="5">
    <source>
        <dbReference type="RuleBase" id="RU004478"/>
    </source>
</evidence>
<dbReference type="Pfam" id="PF01025">
    <property type="entry name" value="GrpE"/>
    <property type="match status" value="1"/>
</dbReference>
<comment type="function">
    <text evidence="3 4">Participates actively in the response to hyperosmotic and heat shock by preventing the aggregation of stress-denatured proteins, in association with DnaK and GrpE. It is the nucleotide exchange factor for DnaK and may function as a thermosensor. Unfolded proteins bind initially to DnaJ; upon interaction with the DnaJ-bound protein, DnaK hydrolyzes its bound ATP, resulting in the formation of a stable complex. GrpE releases ADP from DnaK; ATP binding to DnaK triggers the release of the substrate protein, thus completing the reaction cycle. Several rounds of ATP-dependent interactions between DnaJ, DnaK and GrpE are required for fully efficient folding.</text>
</comment>